<dbReference type="InterPro" id="IPR038508">
    <property type="entry name" value="ArfGAP_dom_sf"/>
</dbReference>
<dbReference type="PANTHER" id="PTHR45705">
    <property type="entry name" value="FI20236P1"/>
    <property type="match status" value="1"/>
</dbReference>
<dbReference type="SMART" id="SM00105">
    <property type="entry name" value="ArfGap"/>
    <property type="match status" value="1"/>
</dbReference>
<name>A0A0C2WNW3_SERVB</name>
<evidence type="ECO:0000256" key="5">
    <source>
        <dbReference type="PROSITE-ProRule" id="PRU00288"/>
    </source>
</evidence>
<evidence type="ECO:0000259" key="6">
    <source>
        <dbReference type="PROSITE" id="PS50115"/>
    </source>
</evidence>
<dbReference type="InterPro" id="IPR037278">
    <property type="entry name" value="ARFGAP/RecO"/>
</dbReference>
<dbReference type="InterPro" id="IPR051718">
    <property type="entry name" value="ARF_GTPase-activating"/>
</dbReference>
<dbReference type="CDD" id="cd08204">
    <property type="entry name" value="ArfGap"/>
    <property type="match status" value="1"/>
</dbReference>
<dbReference type="STRING" id="933852.A0A0C2WNW3"/>
<evidence type="ECO:0000256" key="4">
    <source>
        <dbReference type="ARBA" id="ARBA00022833"/>
    </source>
</evidence>
<dbReference type="Proteomes" id="UP000054097">
    <property type="component" value="Unassembled WGS sequence"/>
</dbReference>
<accession>A0A0C2WNW3</accession>
<keyword evidence="8" id="KW-1185">Reference proteome</keyword>
<dbReference type="PROSITE" id="PS50115">
    <property type="entry name" value="ARFGAP"/>
    <property type="match status" value="1"/>
</dbReference>
<dbReference type="EMBL" id="KN824296">
    <property type="protein sequence ID" value="KIM27923.1"/>
    <property type="molecule type" value="Genomic_DNA"/>
</dbReference>
<keyword evidence="3 5" id="KW-0863">Zinc-finger</keyword>
<dbReference type="Pfam" id="PF01412">
    <property type="entry name" value="ArfGap"/>
    <property type="match status" value="1"/>
</dbReference>
<feature type="domain" description="Arf-GAP" evidence="6">
    <location>
        <begin position="10"/>
        <end position="76"/>
    </location>
</feature>
<evidence type="ECO:0000256" key="3">
    <source>
        <dbReference type="ARBA" id="ARBA00022771"/>
    </source>
</evidence>
<keyword evidence="4" id="KW-0862">Zinc</keyword>
<sequence length="88" mass="9885">MAKLTSDRSTRMLTDLMQEPGNDVCADCKNGTPRWASYNLGIFLCMHCASIHRKIGTHISKVKSLNLDQWTKDQIDVSAFKFEGAHCP</sequence>
<protein>
    <recommendedName>
        <fullName evidence="6">Arf-GAP domain-containing protein</fullName>
    </recommendedName>
</protein>
<reference evidence="7 8" key="1">
    <citation type="submission" date="2014-04" db="EMBL/GenBank/DDBJ databases">
        <authorList>
            <consortium name="DOE Joint Genome Institute"/>
            <person name="Kuo A."/>
            <person name="Zuccaro A."/>
            <person name="Kohler A."/>
            <person name="Nagy L.G."/>
            <person name="Floudas D."/>
            <person name="Copeland A."/>
            <person name="Barry K.W."/>
            <person name="Cichocki N."/>
            <person name="Veneault-Fourrey C."/>
            <person name="LaButti K."/>
            <person name="Lindquist E.A."/>
            <person name="Lipzen A."/>
            <person name="Lundell T."/>
            <person name="Morin E."/>
            <person name="Murat C."/>
            <person name="Sun H."/>
            <person name="Tunlid A."/>
            <person name="Henrissat B."/>
            <person name="Grigoriev I.V."/>
            <person name="Hibbett D.S."/>
            <person name="Martin F."/>
            <person name="Nordberg H.P."/>
            <person name="Cantor M.N."/>
            <person name="Hua S.X."/>
        </authorList>
    </citation>
    <scope>NUCLEOTIDE SEQUENCE [LARGE SCALE GENOMIC DNA]</scope>
    <source>
        <strain evidence="7 8">MAFF 305830</strain>
    </source>
</reference>
<evidence type="ECO:0000256" key="1">
    <source>
        <dbReference type="ARBA" id="ARBA00022468"/>
    </source>
</evidence>
<reference evidence="8" key="2">
    <citation type="submission" date="2015-01" db="EMBL/GenBank/DDBJ databases">
        <title>Evolutionary Origins and Diversification of the Mycorrhizal Mutualists.</title>
        <authorList>
            <consortium name="DOE Joint Genome Institute"/>
            <consortium name="Mycorrhizal Genomics Consortium"/>
            <person name="Kohler A."/>
            <person name="Kuo A."/>
            <person name="Nagy L.G."/>
            <person name="Floudas D."/>
            <person name="Copeland A."/>
            <person name="Barry K.W."/>
            <person name="Cichocki N."/>
            <person name="Veneault-Fourrey C."/>
            <person name="LaButti K."/>
            <person name="Lindquist E.A."/>
            <person name="Lipzen A."/>
            <person name="Lundell T."/>
            <person name="Morin E."/>
            <person name="Murat C."/>
            <person name="Riley R."/>
            <person name="Ohm R."/>
            <person name="Sun H."/>
            <person name="Tunlid A."/>
            <person name="Henrissat B."/>
            <person name="Grigoriev I.V."/>
            <person name="Hibbett D.S."/>
            <person name="Martin F."/>
        </authorList>
    </citation>
    <scope>NUCLEOTIDE SEQUENCE [LARGE SCALE GENOMIC DNA]</scope>
    <source>
        <strain evidence="8">MAFF 305830</strain>
    </source>
</reference>
<dbReference type="InterPro" id="IPR001164">
    <property type="entry name" value="ArfGAP_dom"/>
</dbReference>
<dbReference type="PRINTS" id="PR00405">
    <property type="entry name" value="REVINTRACTNG"/>
</dbReference>
<dbReference type="GO" id="GO:0005096">
    <property type="term" value="F:GTPase activator activity"/>
    <property type="evidence" value="ECO:0007669"/>
    <property type="project" value="UniProtKB-KW"/>
</dbReference>
<evidence type="ECO:0000313" key="8">
    <source>
        <dbReference type="Proteomes" id="UP000054097"/>
    </source>
</evidence>
<dbReference type="PANTHER" id="PTHR45705:SF1">
    <property type="entry name" value="FI20236P1"/>
    <property type="match status" value="1"/>
</dbReference>
<organism evidence="7 8">
    <name type="scientific">Serendipita vermifera MAFF 305830</name>
    <dbReference type="NCBI Taxonomy" id="933852"/>
    <lineage>
        <taxon>Eukaryota</taxon>
        <taxon>Fungi</taxon>
        <taxon>Dikarya</taxon>
        <taxon>Basidiomycota</taxon>
        <taxon>Agaricomycotina</taxon>
        <taxon>Agaricomycetes</taxon>
        <taxon>Sebacinales</taxon>
        <taxon>Serendipitaceae</taxon>
        <taxon>Serendipita</taxon>
    </lineage>
</organism>
<dbReference type="SUPFAM" id="SSF57863">
    <property type="entry name" value="ArfGap/RecO-like zinc finger"/>
    <property type="match status" value="1"/>
</dbReference>
<gene>
    <name evidence="7" type="ORF">M408DRAFT_70811</name>
</gene>
<dbReference type="Gene3D" id="1.10.220.150">
    <property type="entry name" value="Arf GTPase activating protein"/>
    <property type="match status" value="1"/>
</dbReference>
<proteinExistence type="predicted"/>
<dbReference type="FunFam" id="1.10.220.150:FF:000009">
    <property type="entry name" value="stromal membrane-associated protein 1 isoform X1"/>
    <property type="match status" value="1"/>
</dbReference>
<dbReference type="HOGENOM" id="CLU_023062_4_1_1"/>
<dbReference type="GO" id="GO:0008270">
    <property type="term" value="F:zinc ion binding"/>
    <property type="evidence" value="ECO:0007669"/>
    <property type="project" value="UniProtKB-KW"/>
</dbReference>
<evidence type="ECO:0000313" key="7">
    <source>
        <dbReference type="EMBL" id="KIM27923.1"/>
    </source>
</evidence>
<keyword evidence="1" id="KW-0343">GTPase activation</keyword>
<dbReference type="GO" id="GO:0005737">
    <property type="term" value="C:cytoplasm"/>
    <property type="evidence" value="ECO:0007669"/>
    <property type="project" value="TreeGrafter"/>
</dbReference>
<dbReference type="OrthoDB" id="10266696at2759"/>
<evidence type="ECO:0000256" key="2">
    <source>
        <dbReference type="ARBA" id="ARBA00022723"/>
    </source>
</evidence>
<dbReference type="AlphaFoldDB" id="A0A0C2WNW3"/>
<keyword evidence="2" id="KW-0479">Metal-binding</keyword>